<dbReference type="GO" id="GO:0052908">
    <property type="term" value="F:16S rRNA (adenine(1518)-N(6)/adenine(1519)-N(6))-dimethyltransferase activity"/>
    <property type="evidence" value="ECO:0007669"/>
    <property type="project" value="UniProtKB-EC"/>
</dbReference>
<protein>
    <recommendedName>
        <fullName evidence="7">Ribosomal RNA small subunit methyltransferase A</fullName>
        <ecNumber evidence="7">2.1.1.182</ecNumber>
    </recommendedName>
    <alternativeName>
        <fullName evidence="7">16S rRNA (adenine(1518)-N(6)/adenine(1519)-N(6))-dimethyltransferase</fullName>
    </alternativeName>
    <alternativeName>
        <fullName evidence="7">16S rRNA dimethyladenosine transferase</fullName>
    </alternativeName>
    <alternativeName>
        <fullName evidence="7">16S rRNA dimethylase</fullName>
    </alternativeName>
    <alternativeName>
        <fullName evidence="7">S-adenosylmethionine-6-N', N'-adenosyl(rRNA) dimethyltransferase</fullName>
    </alternativeName>
</protein>
<dbReference type="PANTHER" id="PTHR11727:SF7">
    <property type="entry name" value="DIMETHYLADENOSINE TRANSFERASE-RELATED"/>
    <property type="match status" value="1"/>
</dbReference>
<dbReference type="PROSITE" id="PS01131">
    <property type="entry name" value="RRNA_A_DIMETH"/>
    <property type="match status" value="1"/>
</dbReference>
<dbReference type="Gene3D" id="1.10.8.100">
    <property type="entry name" value="Ribosomal RNA adenine dimethylase-like, domain 2"/>
    <property type="match status" value="1"/>
</dbReference>
<feature type="binding site" evidence="7 8">
    <location>
        <position position="14"/>
    </location>
    <ligand>
        <name>S-adenosyl-L-methionine</name>
        <dbReference type="ChEBI" id="CHEBI:59789"/>
    </ligand>
</feature>
<dbReference type="EMBL" id="VUNH01000001">
    <property type="protein sequence ID" value="MST54568.1"/>
    <property type="molecule type" value="Genomic_DNA"/>
</dbReference>
<evidence type="ECO:0000256" key="8">
    <source>
        <dbReference type="PROSITE-ProRule" id="PRU01026"/>
    </source>
</evidence>
<comment type="function">
    <text evidence="7">Specifically dimethylates two adjacent adenosines (A1518 and A1519) in the loop of a conserved hairpin near the 3'-end of 16S rRNA in the 30S particle. May play a critical role in biogenesis of 30S subunits.</text>
</comment>
<feature type="binding site" evidence="7 8">
    <location>
        <position position="16"/>
    </location>
    <ligand>
        <name>S-adenosyl-L-methionine</name>
        <dbReference type="ChEBI" id="CHEBI:59789"/>
    </ligand>
</feature>
<dbReference type="InterPro" id="IPR020598">
    <property type="entry name" value="rRNA_Ade_methylase_Trfase_N"/>
</dbReference>
<dbReference type="SMART" id="SM00650">
    <property type="entry name" value="rADc"/>
    <property type="match status" value="1"/>
</dbReference>
<keyword evidence="2 7" id="KW-0698">rRNA processing</keyword>
<evidence type="ECO:0000256" key="5">
    <source>
        <dbReference type="ARBA" id="ARBA00022691"/>
    </source>
</evidence>
<dbReference type="EC" id="2.1.1.182" evidence="7"/>
<keyword evidence="6 7" id="KW-0694">RNA-binding</keyword>
<evidence type="ECO:0000313" key="11">
    <source>
        <dbReference type="Proteomes" id="UP000473699"/>
    </source>
</evidence>
<dbReference type="InterPro" id="IPR029063">
    <property type="entry name" value="SAM-dependent_MTases_sf"/>
</dbReference>
<dbReference type="SUPFAM" id="SSF53335">
    <property type="entry name" value="S-adenosyl-L-methionine-dependent methyltransferases"/>
    <property type="match status" value="1"/>
</dbReference>
<dbReference type="PANTHER" id="PTHR11727">
    <property type="entry name" value="DIMETHYLADENOSINE TRANSFERASE"/>
    <property type="match status" value="1"/>
</dbReference>
<dbReference type="GO" id="GO:0005829">
    <property type="term" value="C:cytosol"/>
    <property type="evidence" value="ECO:0007669"/>
    <property type="project" value="TreeGrafter"/>
</dbReference>
<dbReference type="Gene3D" id="3.40.50.150">
    <property type="entry name" value="Vaccinia Virus protein VP39"/>
    <property type="match status" value="1"/>
</dbReference>
<name>A0A6L5Y996_9BACT</name>
<keyword evidence="11" id="KW-1185">Reference proteome</keyword>
<keyword evidence="4 7" id="KW-0808">Transferase</keyword>
<proteinExistence type="inferred from homology"/>
<feature type="binding site" evidence="7 8">
    <location>
        <position position="41"/>
    </location>
    <ligand>
        <name>S-adenosyl-L-methionine</name>
        <dbReference type="ChEBI" id="CHEBI:59789"/>
    </ligand>
</feature>
<dbReference type="InterPro" id="IPR001737">
    <property type="entry name" value="KsgA/Erm"/>
</dbReference>
<dbReference type="RefSeq" id="WP_154527705.1">
    <property type="nucleotide sequence ID" value="NZ_VUNH01000001.1"/>
</dbReference>
<reference evidence="10 11" key="1">
    <citation type="submission" date="2019-08" db="EMBL/GenBank/DDBJ databases">
        <title>In-depth cultivation of the pig gut microbiome towards novel bacterial diversity and tailored functional studies.</title>
        <authorList>
            <person name="Wylensek D."/>
            <person name="Hitch T.C.A."/>
            <person name="Clavel T."/>
        </authorList>
    </citation>
    <scope>NUCLEOTIDE SEQUENCE [LARGE SCALE GENOMIC DNA]</scope>
    <source>
        <strain evidence="10 11">SM-530-WT-4B</strain>
    </source>
</reference>
<evidence type="ECO:0000256" key="6">
    <source>
        <dbReference type="ARBA" id="ARBA00022884"/>
    </source>
</evidence>
<evidence type="ECO:0000313" key="10">
    <source>
        <dbReference type="EMBL" id="MST54568.1"/>
    </source>
</evidence>
<feature type="binding site" evidence="7 8">
    <location>
        <position position="63"/>
    </location>
    <ligand>
        <name>S-adenosyl-L-methionine</name>
        <dbReference type="ChEBI" id="CHEBI:59789"/>
    </ligand>
</feature>
<dbReference type="AlphaFoldDB" id="A0A6L5Y996"/>
<accession>A0A6L5Y996</accession>
<dbReference type="PROSITE" id="PS51689">
    <property type="entry name" value="SAM_RNA_A_N6_MT"/>
    <property type="match status" value="1"/>
</dbReference>
<dbReference type="Pfam" id="PF00398">
    <property type="entry name" value="RrnaAD"/>
    <property type="match status" value="1"/>
</dbReference>
<sequence length="269" mass="29539">MTHTFNNKISLGQNFLNNPEVTRRCLKEARLNSADVVLEVGPGQGALTRGLLQSPCRFVHAVEIDRRLAPWLEPLQAGQPGRFKIFWGDALVADLRRLLPPPNKVLANIPYNITTDLIWKILVELGPRRLERLILLVQKEAADRLNAPPATKERSPLGITLEQMGAVRTLMKVSPGSFNPPPKVWSALISIDLTKNFGLAASPLWRRLLAAAFAQRRKKLVNNLAAAGCGKERSAAIFAAAGIGLAARAEELTAPQWRALFQELAAAEN</sequence>
<comment type="catalytic activity">
    <reaction evidence="7">
        <text>adenosine(1518)/adenosine(1519) in 16S rRNA + 4 S-adenosyl-L-methionine = N(6)-dimethyladenosine(1518)/N(6)-dimethyladenosine(1519) in 16S rRNA + 4 S-adenosyl-L-homocysteine + 4 H(+)</text>
        <dbReference type="Rhea" id="RHEA:19609"/>
        <dbReference type="Rhea" id="RHEA-COMP:10232"/>
        <dbReference type="Rhea" id="RHEA-COMP:10233"/>
        <dbReference type="ChEBI" id="CHEBI:15378"/>
        <dbReference type="ChEBI" id="CHEBI:57856"/>
        <dbReference type="ChEBI" id="CHEBI:59789"/>
        <dbReference type="ChEBI" id="CHEBI:74411"/>
        <dbReference type="ChEBI" id="CHEBI:74493"/>
        <dbReference type="EC" id="2.1.1.182"/>
    </reaction>
</comment>
<keyword evidence="5 7" id="KW-0949">S-adenosyl-L-methionine</keyword>
<comment type="subcellular location">
    <subcellularLocation>
        <location evidence="7">Cytoplasm</location>
    </subcellularLocation>
</comment>
<comment type="caution">
    <text evidence="10">The sequence shown here is derived from an EMBL/GenBank/DDBJ whole genome shotgun (WGS) entry which is preliminary data.</text>
</comment>
<evidence type="ECO:0000256" key="2">
    <source>
        <dbReference type="ARBA" id="ARBA00022552"/>
    </source>
</evidence>
<dbReference type="HAMAP" id="MF_00607">
    <property type="entry name" value="16SrRNA_methyltr_A"/>
    <property type="match status" value="1"/>
</dbReference>
<keyword evidence="3 7" id="KW-0489">Methyltransferase</keyword>
<dbReference type="Proteomes" id="UP000473699">
    <property type="component" value="Unassembled WGS sequence"/>
</dbReference>
<keyword evidence="1 7" id="KW-0963">Cytoplasm</keyword>
<dbReference type="GO" id="GO:0003723">
    <property type="term" value="F:RNA binding"/>
    <property type="evidence" value="ECO:0007669"/>
    <property type="project" value="UniProtKB-UniRule"/>
</dbReference>
<evidence type="ECO:0000259" key="9">
    <source>
        <dbReference type="SMART" id="SM00650"/>
    </source>
</evidence>
<comment type="similarity">
    <text evidence="7">Belongs to the class I-like SAM-binding methyltransferase superfamily. rRNA adenine N(6)-methyltransferase family. RsmA subfamily.</text>
</comment>
<evidence type="ECO:0000256" key="7">
    <source>
        <dbReference type="HAMAP-Rule" id="MF_00607"/>
    </source>
</evidence>
<evidence type="ECO:0000256" key="1">
    <source>
        <dbReference type="ARBA" id="ARBA00022490"/>
    </source>
</evidence>
<feature type="binding site" evidence="7 8">
    <location>
        <position position="108"/>
    </location>
    <ligand>
        <name>S-adenosyl-L-methionine</name>
        <dbReference type="ChEBI" id="CHEBI:59789"/>
    </ligand>
</feature>
<dbReference type="InterPro" id="IPR011530">
    <property type="entry name" value="rRNA_adenine_dimethylase"/>
</dbReference>
<dbReference type="InterPro" id="IPR023165">
    <property type="entry name" value="rRNA_Ade_diMease-like_C"/>
</dbReference>
<gene>
    <name evidence="7 10" type="primary">rsmA</name>
    <name evidence="7" type="synonym">ksgA</name>
    <name evidence="10" type="ORF">FYJ74_00650</name>
</gene>
<dbReference type="InterPro" id="IPR020596">
    <property type="entry name" value="rRNA_Ade_Mease_Trfase_CS"/>
</dbReference>
<dbReference type="NCBIfam" id="TIGR00755">
    <property type="entry name" value="ksgA"/>
    <property type="match status" value="1"/>
</dbReference>
<dbReference type="CDD" id="cd02440">
    <property type="entry name" value="AdoMet_MTases"/>
    <property type="match status" value="1"/>
</dbReference>
<evidence type="ECO:0000256" key="3">
    <source>
        <dbReference type="ARBA" id="ARBA00022603"/>
    </source>
</evidence>
<feature type="domain" description="Ribosomal RNA adenine methylase transferase N-terminal" evidence="9">
    <location>
        <begin position="21"/>
        <end position="195"/>
    </location>
</feature>
<evidence type="ECO:0000256" key="4">
    <source>
        <dbReference type="ARBA" id="ARBA00022679"/>
    </source>
</evidence>
<feature type="binding site" evidence="7 8">
    <location>
        <position position="89"/>
    </location>
    <ligand>
        <name>S-adenosyl-L-methionine</name>
        <dbReference type="ChEBI" id="CHEBI:59789"/>
    </ligand>
</feature>
<organism evidence="10 11">
    <name type="scientific">Pyramidobacter porci</name>
    <dbReference type="NCBI Taxonomy" id="2605789"/>
    <lineage>
        <taxon>Bacteria</taxon>
        <taxon>Thermotogati</taxon>
        <taxon>Synergistota</taxon>
        <taxon>Synergistia</taxon>
        <taxon>Synergistales</taxon>
        <taxon>Dethiosulfovibrionaceae</taxon>
        <taxon>Pyramidobacter</taxon>
    </lineage>
</organism>